<evidence type="ECO:0000313" key="6">
    <source>
        <dbReference type="Proteomes" id="UP000499080"/>
    </source>
</evidence>
<feature type="region of interest" description="Disordered" evidence="1">
    <location>
        <begin position="17"/>
        <end position="40"/>
    </location>
</feature>
<dbReference type="EMBL" id="BGPR01089442">
    <property type="protein sequence ID" value="GBM15304.1"/>
    <property type="molecule type" value="Genomic_DNA"/>
</dbReference>
<proteinExistence type="predicted"/>
<evidence type="ECO:0000313" key="3">
    <source>
        <dbReference type="EMBL" id="GBM15338.1"/>
    </source>
</evidence>
<organism evidence="5 6">
    <name type="scientific">Araneus ventricosus</name>
    <name type="common">Orbweaver spider</name>
    <name type="synonym">Epeira ventricosa</name>
    <dbReference type="NCBI Taxonomy" id="182803"/>
    <lineage>
        <taxon>Eukaryota</taxon>
        <taxon>Metazoa</taxon>
        <taxon>Ecdysozoa</taxon>
        <taxon>Arthropoda</taxon>
        <taxon>Chelicerata</taxon>
        <taxon>Arachnida</taxon>
        <taxon>Araneae</taxon>
        <taxon>Araneomorphae</taxon>
        <taxon>Entelegynae</taxon>
        <taxon>Araneoidea</taxon>
        <taxon>Araneidae</taxon>
        <taxon>Araneus</taxon>
    </lineage>
</organism>
<sequence>MWARSIPRRNSTKITYECGRGVSRDETPRRSPTNVGEEYPETKLHEDHLRMWARSIVNKTSSHCCGMEIWRIRCQLIHQIVV</sequence>
<dbReference type="Proteomes" id="UP000499080">
    <property type="component" value="Unassembled WGS sequence"/>
</dbReference>
<gene>
    <name evidence="3" type="ORF">AVEN_111781_1</name>
    <name evidence="5" type="ORF">AVEN_131349_1</name>
    <name evidence="4" type="ORF">AVEN_223404_1</name>
    <name evidence="2" type="ORF">AVEN_235817_1</name>
</gene>
<accession>A0A4Y2DJE2</accession>
<keyword evidence="6" id="KW-1185">Reference proteome</keyword>
<evidence type="ECO:0000313" key="2">
    <source>
        <dbReference type="EMBL" id="GBM15304.1"/>
    </source>
</evidence>
<comment type="caution">
    <text evidence="5">The sequence shown here is derived from an EMBL/GenBank/DDBJ whole genome shotgun (WGS) entry which is preliminary data.</text>
</comment>
<dbReference type="EMBL" id="BGPR01089535">
    <property type="protein sequence ID" value="GBM15695.1"/>
    <property type="molecule type" value="Genomic_DNA"/>
</dbReference>
<evidence type="ECO:0000313" key="4">
    <source>
        <dbReference type="EMBL" id="GBM15660.1"/>
    </source>
</evidence>
<evidence type="ECO:0000256" key="1">
    <source>
        <dbReference type="SAM" id="MobiDB-lite"/>
    </source>
</evidence>
<reference evidence="5 6" key="1">
    <citation type="journal article" date="2019" name="Sci. Rep.">
        <title>Orb-weaving spider Araneus ventricosus genome elucidates the spidroin gene catalogue.</title>
        <authorList>
            <person name="Kono N."/>
            <person name="Nakamura H."/>
            <person name="Ohtoshi R."/>
            <person name="Moran D.A.P."/>
            <person name="Shinohara A."/>
            <person name="Yoshida Y."/>
            <person name="Fujiwara M."/>
            <person name="Mori M."/>
            <person name="Tomita M."/>
            <person name="Arakawa K."/>
        </authorList>
    </citation>
    <scope>NUCLEOTIDE SEQUENCE [LARGE SCALE GENOMIC DNA]</scope>
</reference>
<protein>
    <submittedName>
        <fullName evidence="5">Uncharacterized protein</fullName>
    </submittedName>
</protein>
<evidence type="ECO:0000313" key="5">
    <source>
        <dbReference type="EMBL" id="GBM15695.1"/>
    </source>
</evidence>
<dbReference type="EMBL" id="BGPR01089527">
    <property type="protein sequence ID" value="GBM15660.1"/>
    <property type="molecule type" value="Genomic_DNA"/>
</dbReference>
<dbReference type="EMBL" id="BGPR01089451">
    <property type="protein sequence ID" value="GBM15338.1"/>
    <property type="molecule type" value="Genomic_DNA"/>
</dbReference>
<name>A0A4Y2DJE2_ARAVE</name>
<dbReference type="AlphaFoldDB" id="A0A4Y2DJE2"/>